<dbReference type="PATRIC" id="fig|943816.4.peg.4397"/>
<reference evidence="4 5" key="1">
    <citation type="journal article" date="2016" name="Front. Microbiol.">
        <title>Comparative Genomics Analysis of Streptomyces Species Reveals Their Adaptation to the Marine Environment and Their Diversity at the Genomic Level.</title>
        <authorList>
            <person name="Tian X."/>
            <person name="Zhang Z."/>
            <person name="Yang T."/>
            <person name="Chen M."/>
            <person name="Li J."/>
            <person name="Chen F."/>
            <person name="Yang J."/>
            <person name="Li W."/>
            <person name="Zhang B."/>
            <person name="Zhang Z."/>
            <person name="Wu J."/>
            <person name="Zhang C."/>
            <person name="Long L."/>
            <person name="Xiao J."/>
        </authorList>
    </citation>
    <scope>NUCLEOTIDE SEQUENCE [LARGE SCALE GENOMIC DNA]</scope>
    <source>
        <strain evidence="4 5">SCSIO M10379</strain>
    </source>
</reference>
<dbReference type="SUPFAM" id="SSF53335">
    <property type="entry name" value="S-adenosyl-L-methionine-dependent methyltransferases"/>
    <property type="match status" value="1"/>
</dbReference>
<dbReference type="PANTHER" id="PTHR43861">
    <property type="entry name" value="TRANS-ACONITATE 2-METHYLTRANSFERASE-RELATED"/>
    <property type="match status" value="1"/>
</dbReference>
<gene>
    <name evidence="4" type="ORF">AN217_24160</name>
</gene>
<keyword evidence="2 4" id="KW-0808">Transferase</keyword>
<evidence type="ECO:0000313" key="4">
    <source>
        <dbReference type="EMBL" id="OEV00384.1"/>
    </source>
</evidence>
<evidence type="ECO:0000313" key="5">
    <source>
        <dbReference type="Proteomes" id="UP000175829"/>
    </source>
</evidence>
<comment type="caution">
    <text evidence="4">The sequence shown here is derived from an EMBL/GenBank/DDBJ whole genome shotgun (WGS) entry which is preliminary data.</text>
</comment>
<dbReference type="Gene3D" id="3.40.50.150">
    <property type="entry name" value="Vaccinia Virus protein VP39"/>
    <property type="match status" value="1"/>
</dbReference>
<dbReference type="AlphaFoldDB" id="A0A1E7K907"/>
<dbReference type="PANTHER" id="PTHR43861:SF1">
    <property type="entry name" value="TRANS-ACONITATE 2-METHYLTRANSFERASE"/>
    <property type="match status" value="1"/>
</dbReference>
<dbReference type="GO" id="GO:0017000">
    <property type="term" value="P:antibiotic biosynthetic process"/>
    <property type="evidence" value="ECO:0007669"/>
    <property type="project" value="UniProtKB-ARBA"/>
</dbReference>
<evidence type="ECO:0000256" key="2">
    <source>
        <dbReference type="ARBA" id="ARBA00022679"/>
    </source>
</evidence>
<accession>A0A1E7K907</accession>
<dbReference type="InterPro" id="IPR041698">
    <property type="entry name" value="Methyltransf_25"/>
</dbReference>
<dbReference type="GO" id="GO:0032259">
    <property type="term" value="P:methylation"/>
    <property type="evidence" value="ECO:0007669"/>
    <property type="project" value="UniProtKB-KW"/>
</dbReference>
<organism evidence="4 5">
    <name type="scientific">Streptomyces qinglanensis</name>
    <dbReference type="NCBI Taxonomy" id="943816"/>
    <lineage>
        <taxon>Bacteria</taxon>
        <taxon>Bacillati</taxon>
        <taxon>Actinomycetota</taxon>
        <taxon>Actinomycetes</taxon>
        <taxon>Kitasatosporales</taxon>
        <taxon>Streptomycetaceae</taxon>
        <taxon>Streptomyces</taxon>
    </lineage>
</organism>
<name>A0A1E7K907_9ACTN</name>
<dbReference type="GO" id="GO:0008168">
    <property type="term" value="F:methyltransferase activity"/>
    <property type="evidence" value="ECO:0007669"/>
    <property type="project" value="UniProtKB-KW"/>
</dbReference>
<dbReference type="Pfam" id="PF13649">
    <property type="entry name" value="Methyltransf_25"/>
    <property type="match status" value="1"/>
</dbReference>
<feature type="domain" description="Methyltransferase" evidence="3">
    <location>
        <begin position="50"/>
        <end position="149"/>
    </location>
</feature>
<dbReference type="EMBL" id="LJGV01000022">
    <property type="protein sequence ID" value="OEV00384.1"/>
    <property type="molecule type" value="Genomic_DNA"/>
</dbReference>
<proteinExistence type="predicted"/>
<keyword evidence="1 4" id="KW-0489">Methyltransferase</keyword>
<sequence>MATHARSAADWRRRQESWDRQQEWYLPDREERFRVMLDMTEALVGPEPRVLDLACGTGSISDRVLRRMPGASTVGVDRDPALLAIARGTFEGDGRARFVTADLSDPDWPAALPRGPYDAILTATALHWMRTEPLRALYGRLAGLVREGGVFLNADHMPDESTPRINAAVHVFDEERRARRTAEGAQDWKGWWRALGEDPELRAVAAERFALFGNPAEAQHSDHNDEEFQSAEWHAAALRAAGFGEARTVWSSPADAMVLGLR</sequence>
<evidence type="ECO:0000259" key="3">
    <source>
        <dbReference type="Pfam" id="PF13649"/>
    </source>
</evidence>
<dbReference type="Proteomes" id="UP000175829">
    <property type="component" value="Unassembled WGS sequence"/>
</dbReference>
<dbReference type="CDD" id="cd02440">
    <property type="entry name" value="AdoMet_MTases"/>
    <property type="match status" value="1"/>
</dbReference>
<protein>
    <submittedName>
        <fullName evidence="4">Methyltransferase</fullName>
    </submittedName>
</protein>
<dbReference type="InterPro" id="IPR029063">
    <property type="entry name" value="SAM-dependent_MTases_sf"/>
</dbReference>
<evidence type="ECO:0000256" key="1">
    <source>
        <dbReference type="ARBA" id="ARBA00022603"/>
    </source>
</evidence>
<dbReference type="RefSeq" id="WP_019354529.1">
    <property type="nucleotide sequence ID" value="NZ_LJGV01000022.1"/>
</dbReference>